<dbReference type="InterPro" id="IPR040676">
    <property type="entry name" value="DUF5641"/>
</dbReference>
<feature type="domain" description="DUF5641" evidence="2">
    <location>
        <begin position="35"/>
        <end position="123"/>
    </location>
</feature>
<dbReference type="Pfam" id="PF18701">
    <property type="entry name" value="DUF5641"/>
    <property type="match status" value="1"/>
</dbReference>
<protein>
    <recommendedName>
        <fullName evidence="2">DUF5641 domain-containing protein</fullName>
    </recommendedName>
</protein>
<feature type="region of interest" description="Disordered" evidence="1">
    <location>
        <begin position="130"/>
        <end position="150"/>
    </location>
</feature>
<dbReference type="VEuPathDB" id="VectorBase:PPAPM1_012009"/>
<sequence length="150" mass="17022">MNRKSSRLDISLWDPTSLHLLILISPSSMTISSLVGQRFQHFANRWRRDYLNTLQQRSKWKVPQKNLQIGQVVLTLDSTSFGEKWILGIVEDLHPGIDGRVRVVTIRTPKGLYRRSVNKLARLFTEDASELSGSNGSARGAYVQNSNESI</sequence>
<keyword evidence="4" id="KW-1185">Reference proteome</keyword>
<dbReference type="Proteomes" id="UP000092462">
    <property type="component" value="Unassembled WGS sequence"/>
</dbReference>
<dbReference type="EMBL" id="AJVK01035178">
    <property type="status" value="NOT_ANNOTATED_CDS"/>
    <property type="molecule type" value="Genomic_DNA"/>
</dbReference>
<dbReference type="VEuPathDB" id="VectorBase:PPAI008581"/>
<dbReference type="PANTHER" id="PTHR47331">
    <property type="entry name" value="PHD-TYPE DOMAIN-CONTAINING PROTEIN"/>
    <property type="match status" value="1"/>
</dbReference>
<proteinExistence type="predicted"/>
<evidence type="ECO:0000256" key="1">
    <source>
        <dbReference type="SAM" id="MobiDB-lite"/>
    </source>
</evidence>
<feature type="compositionally biased region" description="Polar residues" evidence="1">
    <location>
        <begin position="131"/>
        <end position="150"/>
    </location>
</feature>
<evidence type="ECO:0000313" key="3">
    <source>
        <dbReference type="EnsemblMetazoa" id="PPAI008581-PA"/>
    </source>
</evidence>
<accession>A0A1B0DK07</accession>
<dbReference type="AlphaFoldDB" id="A0A1B0DK07"/>
<evidence type="ECO:0000259" key="2">
    <source>
        <dbReference type="Pfam" id="PF18701"/>
    </source>
</evidence>
<dbReference type="EnsemblMetazoa" id="PPAI008581-RA">
    <property type="protein sequence ID" value="PPAI008581-PA"/>
    <property type="gene ID" value="PPAI008581"/>
</dbReference>
<evidence type="ECO:0000313" key="4">
    <source>
        <dbReference type="Proteomes" id="UP000092462"/>
    </source>
</evidence>
<reference evidence="3" key="1">
    <citation type="submission" date="2022-08" db="UniProtKB">
        <authorList>
            <consortium name="EnsemblMetazoa"/>
        </authorList>
    </citation>
    <scope>IDENTIFICATION</scope>
    <source>
        <strain evidence="3">Israel</strain>
    </source>
</reference>
<dbReference type="PANTHER" id="PTHR47331:SF2">
    <property type="match status" value="1"/>
</dbReference>
<name>A0A1B0DK07_PHLPP</name>
<organism evidence="3 4">
    <name type="scientific">Phlebotomus papatasi</name>
    <name type="common">Sandfly</name>
    <dbReference type="NCBI Taxonomy" id="29031"/>
    <lineage>
        <taxon>Eukaryota</taxon>
        <taxon>Metazoa</taxon>
        <taxon>Ecdysozoa</taxon>
        <taxon>Arthropoda</taxon>
        <taxon>Hexapoda</taxon>
        <taxon>Insecta</taxon>
        <taxon>Pterygota</taxon>
        <taxon>Neoptera</taxon>
        <taxon>Endopterygota</taxon>
        <taxon>Diptera</taxon>
        <taxon>Nematocera</taxon>
        <taxon>Psychodoidea</taxon>
        <taxon>Psychodidae</taxon>
        <taxon>Phlebotomus</taxon>
        <taxon>Phlebotomus</taxon>
    </lineage>
</organism>